<dbReference type="Pfam" id="PF11251">
    <property type="entry name" value="DUF3050"/>
    <property type="match status" value="1"/>
</dbReference>
<protein>
    <submittedName>
        <fullName evidence="1">Mangotoxin biosynthesis-involved protein MgoB</fullName>
    </submittedName>
</protein>
<evidence type="ECO:0000313" key="1">
    <source>
        <dbReference type="EMBL" id="ROM39996.1"/>
    </source>
</evidence>
<comment type="caution">
    <text evidence="1">The sequence shown here is derived from an EMBL/GenBank/DDBJ whole genome shotgun (WGS) entry which is preliminary data.</text>
</comment>
<dbReference type="AlphaFoldDB" id="A0A423ETL8"/>
<dbReference type="EMBL" id="MOAY01000073">
    <property type="protein sequence ID" value="ROM39996.1"/>
    <property type="molecule type" value="Genomic_DNA"/>
</dbReference>
<proteinExistence type="predicted"/>
<evidence type="ECO:0000313" key="2">
    <source>
        <dbReference type="Proteomes" id="UP000284656"/>
    </source>
</evidence>
<name>A0A423ETL8_9PSED</name>
<dbReference type="InterPro" id="IPR016084">
    <property type="entry name" value="Haem_Oase-like_multi-hlx"/>
</dbReference>
<dbReference type="RefSeq" id="WP_123717515.1">
    <property type="nucleotide sequence ID" value="NZ_MOAY01000073.1"/>
</dbReference>
<dbReference type="SUPFAM" id="SSF48613">
    <property type="entry name" value="Heme oxygenase-like"/>
    <property type="match status" value="1"/>
</dbReference>
<dbReference type="InterPro" id="IPR024423">
    <property type="entry name" value="DUF3050"/>
</dbReference>
<dbReference type="Proteomes" id="UP000284656">
    <property type="component" value="Unassembled WGS sequence"/>
</dbReference>
<accession>A0A423ETL8</accession>
<gene>
    <name evidence="1" type="ORF">BK648_19825</name>
</gene>
<dbReference type="Gene3D" id="1.20.910.10">
    <property type="entry name" value="Heme oxygenase-like"/>
    <property type="match status" value="1"/>
</dbReference>
<sequence length="252" mass="28418">MYQHLLEQKRLQLCSHPLFMEITSINKLQTFMEHHVFAVWDFMTLTKRLQQDLTCTGIPWLPPSDPHAARLINEIVLGEESDEHPTRGYCSHFELYLDAMAEVGASTLAITHFIGLQHQGVEASAALQAVTAPLGVARFVDSTLQIALNAPTHCVAAAFLHGRESVIPSMFKRISCGNDLIEREAPTFHHYLNRHIEMDSQGHGPAAHRLLQRLIDAEPTRQRQADSTAISAMENRILFWNDVQTSMQEVHP</sequence>
<organism evidence="1 2">
    <name type="scientific">Pseudomonas poae</name>
    <dbReference type="NCBI Taxonomy" id="200451"/>
    <lineage>
        <taxon>Bacteria</taxon>
        <taxon>Pseudomonadati</taxon>
        <taxon>Pseudomonadota</taxon>
        <taxon>Gammaproteobacteria</taxon>
        <taxon>Pseudomonadales</taxon>
        <taxon>Pseudomonadaceae</taxon>
        <taxon>Pseudomonas</taxon>
    </lineage>
</organism>
<reference evidence="1 2" key="1">
    <citation type="submission" date="2016-10" db="EMBL/GenBank/DDBJ databases">
        <title>Comparative genome analysis of multiple Pseudomonas spp. focuses on biocontrol and plant growth promoting traits.</title>
        <authorList>
            <person name="Tao X.-Y."/>
            <person name="Taylor C.G."/>
        </authorList>
    </citation>
    <scope>NUCLEOTIDE SEQUENCE [LARGE SCALE GENOMIC DNA]</scope>
    <source>
        <strain evidence="1 2">29G9</strain>
    </source>
</reference>